<name>A0ABT2TGG2_9FIRM</name>
<dbReference type="Proteomes" id="UP001652442">
    <property type="component" value="Unassembled WGS sequence"/>
</dbReference>
<evidence type="ECO:0000259" key="3">
    <source>
        <dbReference type="Pfam" id="PF25137"/>
    </source>
</evidence>
<accession>A0ABT2TGG2</accession>
<gene>
    <name evidence="4" type="ORF">OCV88_00440</name>
</gene>
<evidence type="ECO:0000256" key="1">
    <source>
        <dbReference type="ARBA" id="ARBA00023002"/>
    </source>
</evidence>
<dbReference type="Pfam" id="PF25137">
    <property type="entry name" value="ADH_Fe_C"/>
    <property type="match status" value="1"/>
</dbReference>
<dbReference type="PROSITE" id="PS00913">
    <property type="entry name" value="ADH_IRON_1"/>
    <property type="match status" value="1"/>
</dbReference>
<dbReference type="Gene3D" id="3.40.50.1970">
    <property type="match status" value="1"/>
</dbReference>
<dbReference type="SUPFAM" id="SSF56796">
    <property type="entry name" value="Dehydroquinate synthase-like"/>
    <property type="match status" value="1"/>
</dbReference>
<evidence type="ECO:0000259" key="2">
    <source>
        <dbReference type="Pfam" id="PF00465"/>
    </source>
</evidence>
<protein>
    <submittedName>
        <fullName evidence="4">Iron-containing alcohol dehydrogenase</fullName>
    </submittedName>
</protein>
<dbReference type="InterPro" id="IPR039697">
    <property type="entry name" value="Alcohol_dehydrogenase_Fe"/>
</dbReference>
<dbReference type="EMBL" id="JAOQJQ010000001">
    <property type="protein sequence ID" value="MCU6760801.1"/>
    <property type="molecule type" value="Genomic_DNA"/>
</dbReference>
<feature type="domain" description="Alcohol dehydrogenase iron-type/glycerol dehydrogenase GldA" evidence="2">
    <location>
        <begin position="8"/>
        <end position="160"/>
    </location>
</feature>
<proteinExistence type="predicted"/>
<comment type="caution">
    <text evidence="4">The sequence shown here is derived from an EMBL/GenBank/DDBJ whole genome shotgun (WGS) entry which is preliminary data.</text>
</comment>
<organism evidence="4 5">
    <name type="scientific">Brotonthovivens ammoniilytica</name>
    <dbReference type="NCBI Taxonomy" id="2981725"/>
    <lineage>
        <taxon>Bacteria</taxon>
        <taxon>Bacillati</taxon>
        <taxon>Bacillota</taxon>
        <taxon>Clostridia</taxon>
        <taxon>Lachnospirales</taxon>
        <taxon>Lachnospiraceae</taxon>
        <taxon>Brotonthovivens</taxon>
    </lineage>
</organism>
<dbReference type="CDD" id="cd08180">
    <property type="entry name" value="PDD"/>
    <property type="match status" value="1"/>
</dbReference>
<dbReference type="Gene3D" id="1.20.1090.10">
    <property type="entry name" value="Dehydroquinate synthase-like - alpha domain"/>
    <property type="match status" value="1"/>
</dbReference>
<feature type="domain" description="Fe-containing alcohol dehydrogenase-like C-terminal" evidence="3">
    <location>
        <begin position="171"/>
        <end position="367"/>
    </location>
</feature>
<dbReference type="Pfam" id="PF00465">
    <property type="entry name" value="Fe-ADH"/>
    <property type="match status" value="1"/>
</dbReference>
<evidence type="ECO:0000313" key="4">
    <source>
        <dbReference type="EMBL" id="MCU6760801.1"/>
    </source>
</evidence>
<evidence type="ECO:0000313" key="5">
    <source>
        <dbReference type="Proteomes" id="UP001652442"/>
    </source>
</evidence>
<dbReference type="RefSeq" id="WP_158423684.1">
    <property type="nucleotide sequence ID" value="NZ_JAOQJQ010000001.1"/>
</dbReference>
<dbReference type="InterPro" id="IPR056798">
    <property type="entry name" value="ADH_Fe_C"/>
</dbReference>
<reference evidence="4 5" key="1">
    <citation type="journal article" date="2021" name="ISME Commun">
        <title>Automated analysis of genomic sequences facilitates high-throughput and comprehensive description of bacteria.</title>
        <authorList>
            <person name="Hitch T.C.A."/>
        </authorList>
    </citation>
    <scope>NUCLEOTIDE SEQUENCE [LARGE SCALE GENOMIC DNA]</scope>
    <source>
        <strain evidence="4 5">Sanger_109</strain>
    </source>
</reference>
<keyword evidence="5" id="KW-1185">Reference proteome</keyword>
<sequence>MEQFIMKTKVYMGKSALEHLKDFQIRRAFIICDPFMAESGMVKRITDCLDRQQAVYEIFSEVVPDPDIHVVTKGIGHMTAFAPDTLIALGGGSAIDTAKAVRYIYEQGTSEKKKCLIAIPTTSGTGSEVTSFSVITDREKNVKYPLRDDAMVPDVALLDPELVVSVPAAVTADTGMDVLTHALEACASEKACDFGDAFAEKAVKLIFDYLETAVKNGENQDARERVHNASCMAGVAFNSTSLGLCHGMAHALGAKFHISHGRSNAMLLSHIIAYNAETAAERYTKAASVLGISSPTGKTAALNLSRKVKQLRDKIGIPEKVTSLGISRKEFLDAVPEMAETALKDPCTETNPRKPVLAEIEQIFAKLV</sequence>
<dbReference type="PANTHER" id="PTHR11496">
    <property type="entry name" value="ALCOHOL DEHYDROGENASE"/>
    <property type="match status" value="1"/>
</dbReference>
<dbReference type="InterPro" id="IPR018211">
    <property type="entry name" value="ADH_Fe_CS"/>
</dbReference>
<keyword evidence="1" id="KW-0560">Oxidoreductase</keyword>
<dbReference type="InterPro" id="IPR001670">
    <property type="entry name" value="ADH_Fe/GldA"/>
</dbReference>
<dbReference type="PANTHER" id="PTHR11496:SF83">
    <property type="entry name" value="HYDROXYACID-OXOACID TRANSHYDROGENASE, MITOCHONDRIAL"/>
    <property type="match status" value="1"/>
</dbReference>